<dbReference type="AlphaFoldDB" id="A0A3Q9G3R9"/>
<name>A0A3Q9G3R9_STRLT</name>
<dbReference type="EMBL" id="CP034587">
    <property type="protein sequence ID" value="AZQ74768.1"/>
    <property type="molecule type" value="Genomic_DNA"/>
</dbReference>
<evidence type="ECO:0000313" key="1">
    <source>
        <dbReference type="EMBL" id="AZQ74768.1"/>
    </source>
</evidence>
<keyword evidence="2" id="KW-1185">Reference proteome</keyword>
<dbReference type="OrthoDB" id="4107102at2"/>
<dbReference type="RefSeq" id="WP_126917270.1">
    <property type="nucleotide sequence ID" value="NZ_CP034587.1"/>
</dbReference>
<protein>
    <recommendedName>
        <fullName evidence="3">Fe2OG dioxygenase domain-containing protein</fullName>
    </recommendedName>
</protein>
<evidence type="ECO:0008006" key="3">
    <source>
        <dbReference type="Google" id="ProtNLM"/>
    </source>
</evidence>
<dbReference type="Proteomes" id="UP000267900">
    <property type="component" value="Chromosome"/>
</dbReference>
<sequence>MIHISETLVLQTVEDFLVADELSQLRKVMAEERQAAGWVPRHQAEVVPAPAAAQEVLRQATERALPVIRRVMPSVRAAAPWGYTELGTGERVPTHLDGIPRPSVAPRRIGRIRVVLEEADDGGDFYVETTSSGSVWTGELAGEAEGFQPATALTHRLPHAPGPDTHQHDAEPAWLRGARRTRWTTAAGAGVAVAYGAQVIHGVSPVRAGRVRKFVTDLLDTGRD</sequence>
<evidence type="ECO:0000313" key="2">
    <source>
        <dbReference type="Proteomes" id="UP000267900"/>
    </source>
</evidence>
<accession>A0A3Q9G3R9</accession>
<reference evidence="1 2" key="1">
    <citation type="submission" date="2018-12" db="EMBL/GenBank/DDBJ databases">
        <title>The whole draft genome of Streptomyce luteoverticillatus CGMCC 15060.</title>
        <authorList>
            <person name="Feng Z."/>
            <person name="Chen G."/>
            <person name="Zhang J."/>
            <person name="Zhu H."/>
            <person name="Yu X."/>
            <person name="Zhang W."/>
            <person name="Zhang X."/>
        </authorList>
    </citation>
    <scope>NUCLEOTIDE SEQUENCE [LARGE SCALE GENOMIC DNA]</scope>
    <source>
        <strain evidence="1 2">CGMCC 15060</strain>
    </source>
</reference>
<proteinExistence type="predicted"/>
<organism evidence="1 2">
    <name type="scientific">Streptomyces luteoverticillatus</name>
    <name type="common">Streptoverticillium luteoverticillatus</name>
    <dbReference type="NCBI Taxonomy" id="66425"/>
    <lineage>
        <taxon>Bacteria</taxon>
        <taxon>Bacillati</taxon>
        <taxon>Actinomycetota</taxon>
        <taxon>Actinomycetes</taxon>
        <taxon>Kitasatosporales</taxon>
        <taxon>Streptomycetaceae</taxon>
        <taxon>Streptomyces</taxon>
    </lineage>
</organism>
<gene>
    <name evidence="1" type="ORF">EKH77_29380</name>
</gene>